<feature type="transmembrane region" description="Helical" evidence="1">
    <location>
        <begin position="41"/>
        <end position="59"/>
    </location>
</feature>
<feature type="domain" description="Signal transduction histidine kinase internal region" evidence="2">
    <location>
        <begin position="162"/>
        <end position="238"/>
    </location>
</feature>
<dbReference type="KEGG" id="stae:HNV11_06965"/>
<dbReference type="Proteomes" id="UP000502756">
    <property type="component" value="Chromosome"/>
</dbReference>
<keyword evidence="3" id="KW-0418">Kinase</keyword>
<proteinExistence type="predicted"/>
<dbReference type="EMBL" id="CP053435">
    <property type="protein sequence ID" value="QJW89150.1"/>
    <property type="molecule type" value="Genomic_DNA"/>
</dbReference>
<dbReference type="GO" id="GO:0000155">
    <property type="term" value="F:phosphorelay sensor kinase activity"/>
    <property type="evidence" value="ECO:0007669"/>
    <property type="project" value="InterPro"/>
</dbReference>
<dbReference type="AlphaFoldDB" id="A0A6M5Y732"/>
<dbReference type="PANTHER" id="PTHR34220">
    <property type="entry name" value="SENSOR HISTIDINE KINASE YPDA"/>
    <property type="match status" value="1"/>
</dbReference>
<evidence type="ECO:0000313" key="4">
    <source>
        <dbReference type="Proteomes" id="UP000502756"/>
    </source>
</evidence>
<dbReference type="InterPro" id="IPR010559">
    <property type="entry name" value="Sig_transdc_His_kin_internal"/>
</dbReference>
<keyword evidence="4" id="KW-1185">Reference proteome</keyword>
<evidence type="ECO:0000259" key="2">
    <source>
        <dbReference type="Pfam" id="PF06580"/>
    </source>
</evidence>
<reference evidence="3 4" key="1">
    <citation type="submission" date="2020-05" db="EMBL/GenBank/DDBJ databases">
        <title>Genome sequencing of Spirosoma sp. TS118.</title>
        <authorList>
            <person name="Lee J.-H."/>
            <person name="Jeong S."/>
            <person name="Zhao L."/>
            <person name="Jung J.-H."/>
            <person name="Kim M.-K."/>
            <person name="Lim S."/>
        </authorList>
    </citation>
    <scope>NUCLEOTIDE SEQUENCE [LARGE SCALE GENOMIC DNA]</scope>
    <source>
        <strain evidence="3 4">TS118</strain>
    </source>
</reference>
<protein>
    <submittedName>
        <fullName evidence="3">Histidine kinase</fullName>
    </submittedName>
</protein>
<evidence type="ECO:0000256" key="1">
    <source>
        <dbReference type="SAM" id="Phobius"/>
    </source>
</evidence>
<dbReference type="RefSeq" id="WP_171738988.1">
    <property type="nucleotide sequence ID" value="NZ_CP053435.1"/>
</dbReference>
<dbReference type="GO" id="GO:0016020">
    <property type="term" value="C:membrane"/>
    <property type="evidence" value="ECO:0007669"/>
    <property type="project" value="InterPro"/>
</dbReference>
<keyword evidence="1" id="KW-1133">Transmembrane helix</keyword>
<feature type="transmembrane region" description="Helical" evidence="1">
    <location>
        <begin position="122"/>
        <end position="141"/>
    </location>
</feature>
<evidence type="ECO:0000313" key="3">
    <source>
        <dbReference type="EMBL" id="QJW89150.1"/>
    </source>
</evidence>
<dbReference type="PANTHER" id="PTHR34220:SF7">
    <property type="entry name" value="SENSOR HISTIDINE KINASE YPDA"/>
    <property type="match status" value="1"/>
</dbReference>
<organism evidence="3 4">
    <name type="scientific">Spirosoma taeanense</name>
    <dbReference type="NCBI Taxonomy" id="2735870"/>
    <lineage>
        <taxon>Bacteria</taxon>
        <taxon>Pseudomonadati</taxon>
        <taxon>Bacteroidota</taxon>
        <taxon>Cytophagia</taxon>
        <taxon>Cytophagales</taxon>
        <taxon>Cytophagaceae</taxon>
        <taxon>Spirosoma</taxon>
    </lineage>
</organism>
<accession>A0A6M5Y732</accession>
<dbReference type="Pfam" id="PF06580">
    <property type="entry name" value="His_kinase"/>
    <property type="match status" value="1"/>
</dbReference>
<dbReference type="InterPro" id="IPR050640">
    <property type="entry name" value="Bact_2-comp_sensor_kinase"/>
</dbReference>
<feature type="transmembrane region" description="Helical" evidence="1">
    <location>
        <begin position="12"/>
        <end position="29"/>
    </location>
</feature>
<gene>
    <name evidence="3" type="ORF">HNV11_06965</name>
</gene>
<name>A0A6M5Y732_9BACT</name>
<keyword evidence="3" id="KW-0808">Transferase</keyword>
<feature type="transmembrane region" description="Helical" evidence="1">
    <location>
        <begin position="80"/>
        <end position="102"/>
    </location>
</feature>
<keyword evidence="1" id="KW-0472">Membrane</keyword>
<sequence>MKEWFTLDRYDVFVMVVSYPAVFLANYLILESSYFRDITVFVPVTLGSTVLYVLFAWGDDAWMKYMRYRYREHNQLIQRLVYCLVAYVALMVVLVCSIFWLYDLLRIPGYQFDADKFRLVLFIGFICNIVSVGISEAIYSYRKWQESVAREYELKQLHMQQQLDVLKQQVNPHFLFNSLNSLISLIGENPQQAEVYAEELSSVYRYVLRANEQNLTDLDTELDFIRSYYHLLKTRHGNGLDLVVSVEERFGRYQLPPLTLQLLVENAVKHNIVLPDQPLRIKIGTDGQAHLSVCNSLQKKSVRVLSNGVGLTNIMAKYQMLGYPVPTIREADGQFVVTLPLIAGTK</sequence>
<keyword evidence="1" id="KW-0812">Transmembrane</keyword>